<evidence type="ECO:0000313" key="1">
    <source>
        <dbReference type="EMBL" id="CAA9891198.1"/>
    </source>
</evidence>
<organism evidence="1 2">
    <name type="scientific">Candidatus Methylobacter favarea</name>
    <dbReference type="NCBI Taxonomy" id="2707345"/>
    <lineage>
        <taxon>Bacteria</taxon>
        <taxon>Pseudomonadati</taxon>
        <taxon>Pseudomonadota</taxon>
        <taxon>Gammaproteobacteria</taxon>
        <taxon>Methylococcales</taxon>
        <taxon>Methylococcaceae</taxon>
        <taxon>Methylobacter</taxon>
    </lineage>
</organism>
<reference evidence="1 2" key="1">
    <citation type="submission" date="2020-02" db="EMBL/GenBank/DDBJ databases">
        <authorList>
            <person name="Hogendoorn C."/>
        </authorList>
    </citation>
    <scope>NUCLEOTIDE SEQUENCE [LARGE SCALE GENOMIC DNA]</scope>
    <source>
        <strain evidence="1">METHB21</strain>
    </source>
</reference>
<sequence length="178" mass="20512">MTKDILAEEQQHLASLLEAIQRCAFFLDASDRKIAWPLLPDMFIQKKKDQSLFESLAAINERFAKLQDTLGAAMRHALMLQGEQAETFLKVLIFYEKIGVIDSVATWQLCRAARNLAAHDYETEYSSLAEHFNTLHELEPMLFFTAERFLERCKSNLDIGPASREFEPEFLAALRQIR</sequence>
<name>A0A8S0X1F4_9GAMM</name>
<dbReference type="Proteomes" id="UP000494216">
    <property type="component" value="Unassembled WGS sequence"/>
</dbReference>
<evidence type="ECO:0000313" key="2">
    <source>
        <dbReference type="Proteomes" id="UP000494216"/>
    </source>
</evidence>
<proteinExistence type="predicted"/>
<protein>
    <submittedName>
        <fullName evidence="1">Uncharacterized protein</fullName>
    </submittedName>
</protein>
<dbReference type="RefSeq" id="WP_174626083.1">
    <property type="nucleotide sequence ID" value="NZ_CADCXN010000066.1"/>
</dbReference>
<dbReference type="Gene3D" id="1.20.120.330">
    <property type="entry name" value="Nucleotidyltransferases domain 2"/>
    <property type="match status" value="1"/>
</dbReference>
<comment type="caution">
    <text evidence="1">The sequence shown here is derived from an EMBL/GenBank/DDBJ whole genome shotgun (WGS) entry which is preliminary data.</text>
</comment>
<dbReference type="AlphaFoldDB" id="A0A8S0X1F4"/>
<dbReference type="EMBL" id="CADCXN010000066">
    <property type="protein sequence ID" value="CAA9891198.1"/>
    <property type="molecule type" value="Genomic_DNA"/>
</dbReference>
<accession>A0A8S0X1F4</accession>
<dbReference type="SUPFAM" id="SSF81593">
    <property type="entry name" value="Nucleotidyltransferase substrate binding subunit/domain"/>
    <property type="match status" value="1"/>
</dbReference>
<keyword evidence="2" id="KW-1185">Reference proteome</keyword>
<gene>
    <name evidence="1" type="ORF">METHB2_370004</name>
</gene>